<organism evidence="2">
    <name type="scientific">Ribes virus 1</name>
    <dbReference type="NCBI Taxonomy" id="2977985"/>
    <lineage>
        <taxon>Viruses</taxon>
        <taxon>Riboviria</taxon>
        <taxon>Orthornavirae</taxon>
        <taxon>Negarnaviricota</taxon>
        <taxon>Haploviricotina</taxon>
        <taxon>Monjiviricetes</taxon>
        <taxon>Mononegavirales</taxon>
        <taxon>Rhabdoviridae</taxon>
        <taxon>Betarhabdovirinae</taxon>
        <taxon>Varicosavirus</taxon>
        <taxon>Varicosavirus ribes</taxon>
    </lineage>
</organism>
<reference evidence="2" key="1">
    <citation type="journal article" date="2022" name="bioRxiv">
        <title>Unlocking the hidden genetic diversity of varicosaviruses, the neglected plant rhabdoviruses.</title>
        <authorList>
            <person name="Bejerman N."/>
            <person name="Dietzgen R.G."/>
            <person name="Debat H."/>
        </authorList>
    </citation>
    <scope>NUCLEOTIDE SEQUENCE</scope>
</reference>
<accession>A0A9N6YJI5</accession>
<evidence type="ECO:0000256" key="1">
    <source>
        <dbReference type="SAM" id="MobiDB-lite"/>
    </source>
</evidence>
<evidence type="ECO:0000313" key="2">
    <source>
        <dbReference type="EMBL" id="DAZ90804.1"/>
    </source>
</evidence>
<dbReference type="EMBL" id="BK061802">
    <property type="protein sequence ID" value="DAZ90804.1"/>
    <property type="molecule type" value="Viral_cRNA"/>
</dbReference>
<feature type="region of interest" description="Disordered" evidence="1">
    <location>
        <begin position="1"/>
        <end position="74"/>
    </location>
</feature>
<protein>
    <submittedName>
        <fullName evidence="2">Protein 2</fullName>
    </submittedName>
</protein>
<feature type="compositionally biased region" description="Basic and acidic residues" evidence="1">
    <location>
        <begin position="30"/>
        <end position="45"/>
    </location>
</feature>
<name>A0A9N6YJI5_9RHAB</name>
<sequence>MSGSTPPPSRTGVPVTADDLKKKKLLPTFDMDKLLSEVDESKEPSETGNDPLGQENLAELPPTDTPVVDPAPPLSETLSEVLEKKGTVADVNALAHEVIDPKKEKAGERSMLKKDMSKSSVETRKIIDKHYTDEAVAAQMTDEERSKLENIQLCIGVLKTFSETHELELTDGEITLIMKDMRKNPELGAEEMKAFIRGVRAAGKNDSGYARGIFDQASDILKQQTKATKDMENVLGSMLHDLKSVALDIKTSVSVLKPTVSPGITSIKVSPPSRPTPVFSPPPLTPPTSAPTYVHGSVDPSLIPMKELHNSSVVKSHTAMESASASTSTTPIQPLWDTKNSLDLIKYRFSILEANYIPYIKLLSSVGVTDPEMTLLGFLDTINIEDWSLAMADKKNEKRDKR</sequence>
<proteinExistence type="predicted"/>